<protein>
    <submittedName>
        <fullName evidence="1">Uncharacterized protein</fullName>
    </submittedName>
</protein>
<proteinExistence type="predicted"/>
<dbReference type="AlphaFoldDB" id="A0A7S3VLW8"/>
<accession>A0A7S3VLW8</accession>
<reference evidence="1" key="1">
    <citation type="submission" date="2021-01" db="EMBL/GenBank/DDBJ databases">
        <authorList>
            <person name="Corre E."/>
            <person name="Pelletier E."/>
            <person name="Niang G."/>
            <person name="Scheremetjew M."/>
            <person name="Finn R."/>
            <person name="Kale V."/>
            <person name="Holt S."/>
            <person name="Cochrane G."/>
            <person name="Meng A."/>
            <person name="Brown T."/>
            <person name="Cohen L."/>
        </authorList>
    </citation>
    <scope>NUCLEOTIDE SEQUENCE</scope>
    <source>
        <strain evidence="1">CCMP1320</strain>
    </source>
</reference>
<gene>
    <name evidence="1" type="ORF">DTER00134_LOCUS7098</name>
</gene>
<evidence type="ECO:0000313" key="1">
    <source>
        <dbReference type="EMBL" id="CAE0492025.1"/>
    </source>
</evidence>
<dbReference type="EMBL" id="HBIP01012497">
    <property type="protein sequence ID" value="CAE0492025.1"/>
    <property type="molecule type" value="Transcribed_RNA"/>
</dbReference>
<name>A0A7S3VLW8_DUNTE</name>
<sequence>MLAIAATYRETISQNKALLKIASISLSTPSLSPPFSPCINTSVHDLGTHRPQLQPYICSDTCTDTYAHASKKRVYTHMYTCTRMRAKHTHTHTHTSMTKFLHAARNDNIQSREQLMRMQRSNHGRGTTIVWLSGGVSGRATCTLEAPLAFQIEPGKPGKLSLVCL</sequence>
<organism evidence="1">
    <name type="scientific">Dunaliella tertiolecta</name>
    <name type="common">Green alga</name>
    <dbReference type="NCBI Taxonomy" id="3047"/>
    <lineage>
        <taxon>Eukaryota</taxon>
        <taxon>Viridiplantae</taxon>
        <taxon>Chlorophyta</taxon>
        <taxon>core chlorophytes</taxon>
        <taxon>Chlorophyceae</taxon>
        <taxon>CS clade</taxon>
        <taxon>Chlamydomonadales</taxon>
        <taxon>Dunaliellaceae</taxon>
        <taxon>Dunaliella</taxon>
    </lineage>
</organism>